<evidence type="ECO:0000256" key="5">
    <source>
        <dbReference type="ARBA" id="ARBA00023136"/>
    </source>
</evidence>
<evidence type="ECO:0000256" key="6">
    <source>
        <dbReference type="ARBA" id="ARBA00023180"/>
    </source>
</evidence>
<keyword evidence="6" id="KW-0325">Glycoprotein</keyword>
<keyword evidence="4" id="KW-1133">Transmembrane helix</keyword>
<name>A0A8K0KR86_LADFU</name>
<sequence length="166" mass="18995">MSKRITKRNELDMQICIDNFDVHEDTIIRTQDSRWMGAKYINESDLRSREDCLKLCCETTSCDVFVFEEKYPGSCYLFNCGPSDDFKCKFTKHRQYTSAILTINRHTAELENEIQHSKQEQELTRLRVSASELIPSTPVPPDIVSTVPTPTKEATQLAPNANATIT</sequence>
<dbReference type="AlphaFoldDB" id="A0A8K0KR86"/>
<dbReference type="InterPro" id="IPR003609">
    <property type="entry name" value="Pan_app"/>
</dbReference>
<dbReference type="InterPro" id="IPR013980">
    <property type="entry name" value="MANSC_dom"/>
</dbReference>
<keyword evidence="10" id="KW-1185">Reference proteome</keyword>
<feature type="domain" description="Apple" evidence="7">
    <location>
        <begin position="16"/>
        <end position="101"/>
    </location>
</feature>
<dbReference type="PROSITE" id="PS50986">
    <property type="entry name" value="MANSC"/>
    <property type="match status" value="1"/>
</dbReference>
<keyword evidence="2" id="KW-0812">Transmembrane</keyword>
<accession>A0A8K0KR86</accession>
<comment type="caution">
    <text evidence="9">The sequence shown here is derived from an EMBL/GenBank/DDBJ whole genome shotgun (WGS) entry which is preliminary data.</text>
</comment>
<evidence type="ECO:0000259" key="8">
    <source>
        <dbReference type="PROSITE" id="PS50986"/>
    </source>
</evidence>
<evidence type="ECO:0000256" key="4">
    <source>
        <dbReference type="ARBA" id="ARBA00022989"/>
    </source>
</evidence>
<evidence type="ECO:0008006" key="11">
    <source>
        <dbReference type="Google" id="ProtNLM"/>
    </source>
</evidence>
<gene>
    <name evidence="9" type="ORF">J437_LFUL015656</name>
</gene>
<evidence type="ECO:0000313" key="10">
    <source>
        <dbReference type="Proteomes" id="UP000792457"/>
    </source>
</evidence>
<proteinExistence type="predicted"/>
<evidence type="ECO:0000259" key="7">
    <source>
        <dbReference type="PROSITE" id="PS50948"/>
    </source>
</evidence>
<evidence type="ECO:0000256" key="3">
    <source>
        <dbReference type="ARBA" id="ARBA00022729"/>
    </source>
</evidence>
<evidence type="ECO:0000256" key="2">
    <source>
        <dbReference type="ARBA" id="ARBA00022692"/>
    </source>
</evidence>
<feature type="domain" description="MANSC" evidence="8">
    <location>
        <begin position="22"/>
        <end position="99"/>
    </location>
</feature>
<dbReference type="OrthoDB" id="10037294at2759"/>
<evidence type="ECO:0000313" key="9">
    <source>
        <dbReference type="EMBL" id="KAG8239382.1"/>
    </source>
</evidence>
<comment type="subcellular location">
    <subcellularLocation>
        <location evidence="1">Membrane</location>
        <topology evidence="1">Single-pass type I membrane protein</topology>
    </subcellularLocation>
</comment>
<dbReference type="PANTHER" id="PTHR46876">
    <property type="entry name" value="LOW-DENSITY LIPOPROTEIN RECEPTOR-RELATED PROTEIN 11"/>
    <property type="match status" value="1"/>
</dbReference>
<reference evidence="9" key="2">
    <citation type="submission" date="2017-10" db="EMBL/GenBank/DDBJ databases">
        <title>Ladona fulva Genome sequencing and assembly.</title>
        <authorList>
            <person name="Murali S."/>
            <person name="Richards S."/>
            <person name="Bandaranaike D."/>
            <person name="Bellair M."/>
            <person name="Blankenburg K."/>
            <person name="Chao H."/>
            <person name="Dinh H."/>
            <person name="Doddapaneni H."/>
            <person name="Dugan-Rocha S."/>
            <person name="Elkadiri S."/>
            <person name="Gnanaolivu R."/>
            <person name="Hernandez B."/>
            <person name="Skinner E."/>
            <person name="Javaid M."/>
            <person name="Lee S."/>
            <person name="Li M."/>
            <person name="Ming W."/>
            <person name="Munidasa M."/>
            <person name="Muniz J."/>
            <person name="Nguyen L."/>
            <person name="Hughes D."/>
            <person name="Osuji N."/>
            <person name="Pu L.-L."/>
            <person name="Puazo M."/>
            <person name="Qu C."/>
            <person name="Quiroz J."/>
            <person name="Raj R."/>
            <person name="Weissenberger G."/>
            <person name="Xin Y."/>
            <person name="Zou X."/>
            <person name="Han Y."/>
            <person name="Worley K."/>
            <person name="Muzny D."/>
            <person name="Gibbs R."/>
        </authorList>
    </citation>
    <scope>NUCLEOTIDE SEQUENCE</scope>
    <source>
        <strain evidence="9">Sampled in the wild</strain>
    </source>
</reference>
<reference evidence="9" key="1">
    <citation type="submission" date="2013-04" db="EMBL/GenBank/DDBJ databases">
        <authorList>
            <person name="Qu J."/>
            <person name="Murali S.C."/>
            <person name="Bandaranaike D."/>
            <person name="Bellair M."/>
            <person name="Blankenburg K."/>
            <person name="Chao H."/>
            <person name="Dinh H."/>
            <person name="Doddapaneni H."/>
            <person name="Downs B."/>
            <person name="Dugan-Rocha S."/>
            <person name="Elkadiri S."/>
            <person name="Gnanaolivu R.D."/>
            <person name="Hernandez B."/>
            <person name="Javaid M."/>
            <person name="Jayaseelan J.C."/>
            <person name="Lee S."/>
            <person name="Li M."/>
            <person name="Ming W."/>
            <person name="Munidasa M."/>
            <person name="Muniz J."/>
            <person name="Nguyen L."/>
            <person name="Ongeri F."/>
            <person name="Osuji N."/>
            <person name="Pu L.-L."/>
            <person name="Puazo M."/>
            <person name="Qu C."/>
            <person name="Quiroz J."/>
            <person name="Raj R."/>
            <person name="Weissenberger G."/>
            <person name="Xin Y."/>
            <person name="Zou X."/>
            <person name="Han Y."/>
            <person name="Richards S."/>
            <person name="Worley K."/>
            <person name="Muzny D."/>
            <person name="Gibbs R."/>
        </authorList>
    </citation>
    <scope>NUCLEOTIDE SEQUENCE</scope>
    <source>
        <strain evidence="9">Sampled in the wild</strain>
    </source>
</reference>
<dbReference type="Proteomes" id="UP000792457">
    <property type="component" value="Unassembled WGS sequence"/>
</dbReference>
<protein>
    <recommendedName>
        <fullName evidence="11">MANSC domain-containing protein</fullName>
    </recommendedName>
</protein>
<evidence type="ECO:0000256" key="1">
    <source>
        <dbReference type="ARBA" id="ARBA00004479"/>
    </source>
</evidence>
<dbReference type="SMART" id="SM00765">
    <property type="entry name" value="MANEC"/>
    <property type="match status" value="1"/>
</dbReference>
<dbReference type="PROSITE" id="PS50948">
    <property type="entry name" value="PAN"/>
    <property type="match status" value="1"/>
</dbReference>
<dbReference type="Pfam" id="PF07502">
    <property type="entry name" value="MANEC"/>
    <property type="match status" value="1"/>
</dbReference>
<dbReference type="EMBL" id="KZ309620">
    <property type="protein sequence ID" value="KAG8239382.1"/>
    <property type="molecule type" value="Genomic_DNA"/>
</dbReference>
<dbReference type="InterPro" id="IPR011106">
    <property type="entry name" value="MANSC_N"/>
</dbReference>
<feature type="non-terminal residue" evidence="9">
    <location>
        <position position="166"/>
    </location>
</feature>
<dbReference type="GO" id="GO:0016020">
    <property type="term" value="C:membrane"/>
    <property type="evidence" value="ECO:0007669"/>
    <property type="project" value="UniProtKB-SubCell"/>
</dbReference>
<keyword evidence="5" id="KW-0472">Membrane</keyword>
<organism evidence="9 10">
    <name type="scientific">Ladona fulva</name>
    <name type="common">Scarce chaser dragonfly</name>
    <name type="synonym">Libellula fulva</name>
    <dbReference type="NCBI Taxonomy" id="123851"/>
    <lineage>
        <taxon>Eukaryota</taxon>
        <taxon>Metazoa</taxon>
        <taxon>Ecdysozoa</taxon>
        <taxon>Arthropoda</taxon>
        <taxon>Hexapoda</taxon>
        <taxon>Insecta</taxon>
        <taxon>Pterygota</taxon>
        <taxon>Palaeoptera</taxon>
        <taxon>Odonata</taxon>
        <taxon>Epiprocta</taxon>
        <taxon>Anisoptera</taxon>
        <taxon>Libelluloidea</taxon>
        <taxon>Libellulidae</taxon>
        <taxon>Ladona</taxon>
    </lineage>
</organism>
<keyword evidence="3" id="KW-0732">Signal</keyword>
<dbReference type="PANTHER" id="PTHR46876:SF1">
    <property type="entry name" value="LOW-DENSITY LIPOPROTEIN RECEPTOR-RELATED PROTEIN 11"/>
    <property type="match status" value="1"/>
</dbReference>